<evidence type="ECO:0000313" key="4">
    <source>
        <dbReference type="Proteomes" id="UP000034455"/>
    </source>
</evidence>
<feature type="domain" description="CAAX prenyl protease 2/Lysostaphin resistance protein A-like" evidence="2">
    <location>
        <begin position="154"/>
        <end position="248"/>
    </location>
</feature>
<feature type="transmembrane region" description="Helical" evidence="1">
    <location>
        <begin position="236"/>
        <end position="256"/>
    </location>
</feature>
<dbReference type="EMBL" id="LAKJ01000002">
    <property type="protein sequence ID" value="KKI65541.1"/>
    <property type="molecule type" value="Genomic_DNA"/>
</dbReference>
<keyword evidence="1" id="KW-0812">Transmembrane</keyword>
<feature type="transmembrane region" description="Helical" evidence="1">
    <location>
        <begin position="65"/>
        <end position="85"/>
    </location>
</feature>
<organism evidence="3 4">
    <name type="scientific">Staphylococcus cohnii subsp. cohnii</name>
    <dbReference type="NCBI Taxonomy" id="74704"/>
    <lineage>
        <taxon>Bacteria</taxon>
        <taxon>Bacillati</taxon>
        <taxon>Bacillota</taxon>
        <taxon>Bacilli</taxon>
        <taxon>Bacillales</taxon>
        <taxon>Staphylococcaceae</taxon>
        <taxon>Staphylococcus</taxon>
        <taxon>Staphylococcus cohnii species complex</taxon>
    </lineage>
</organism>
<evidence type="ECO:0000259" key="2">
    <source>
        <dbReference type="Pfam" id="PF02517"/>
    </source>
</evidence>
<feature type="transmembrane region" description="Helical" evidence="1">
    <location>
        <begin position="187"/>
        <end position="206"/>
    </location>
</feature>
<dbReference type="PANTHER" id="PTHR36435:SF1">
    <property type="entry name" value="CAAX AMINO TERMINAL PROTEASE FAMILY PROTEIN"/>
    <property type="match status" value="1"/>
</dbReference>
<dbReference type="InterPro" id="IPR003675">
    <property type="entry name" value="Rce1/LyrA-like_dom"/>
</dbReference>
<feature type="transmembrane region" description="Helical" evidence="1">
    <location>
        <begin position="154"/>
        <end position="175"/>
    </location>
</feature>
<feature type="transmembrane region" description="Helical" evidence="1">
    <location>
        <begin position="106"/>
        <end position="124"/>
    </location>
</feature>
<dbReference type="PATRIC" id="fig|74704.6.peg.1532"/>
<protein>
    <recommendedName>
        <fullName evidence="2">CAAX prenyl protease 2/Lysostaphin resistance protein A-like domain-containing protein</fullName>
    </recommendedName>
</protein>
<keyword evidence="1" id="KW-0472">Membrane</keyword>
<dbReference type="GO" id="GO:0080120">
    <property type="term" value="P:CAAX-box protein maturation"/>
    <property type="evidence" value="ECO:0007669"/>
    <property type="project" value="UniProtKB-ARBA"/>
</dbReference>
<evidence type="ECO:0000256" key="1">
    <source>
        <dbReference type="SAM" id="Phobius"/>
    </source>
</evidence>
<dbReference type="InterPro" id="IPR052710">
    <property type="entry name" value="CAAX_protease"/>
</dbReference>
<name>A0A0M2P0T9_STACC</name>
<dbReference type="PANTHER" id="PTHR36435">
    <property type="entry name" value="SLR1288 PROTEIN"/>
    <property type="match status" value="1"/>
</dbReference>
<keyword evidence="1" id="KW-1133">Transmembrane helix</keyword>
<feature type="transmembrane region" description="Helical" evidence="1">
    <location>
        <begin position="26"/>
        <end position="53"/>
    </location>
</feature>
<accession>A0A0M2P0T9</accession>
<dbReference type="RefSeq" id="WP_019470104.1">
    <property type="nucleotide sequence ID" value="NZ_BKAS01000001.1"/>
</dbReference>
<gene>
    <name evidence="3" type="ORF">UF66_1498</name>
</gene>
<reference evidence="3 4" key="1">
    <citation type="submission" date="2015-03" db="EMBL/GenBank/DDBJ databases">
        <title>Genome Assembly of Staphylococcus cohnii subsp. cohnii strain G22B2.</title>
        <authorList>
            <person name="Nair G."/>
            <person name="Kaur G."/>
            <person name="Khatri I."/>
            <person name="Singh N.K."/>
            <person name="Sathyabama S."/>
            <person name="Maurya S.K."/>
            <person name="Subramanian S."/>
            <person name="Agrewala J.N."/>
            <person name="Mayilraj S."/>
        </authorList>
    </citation>
    <scope>NUCLEOTIDE SEQUENCE [LARGE SCALE GENOMIC DNA]</scope>
    <source>
        <strain evidence="3 4">G22B2</strain>
    </source>
</reference>
<feature type="transmembrane region" description="Helical" evidence="1">
    <location>
        <begin position="212"/>
        <end position="229"/>
    </location>
</feature>
<proteinExistence type="predicted"/>
<dbReference type="Proteomes" id="UP000034455">
    <property type="component" value="Unassembled WGS sequence"/>
</dbReference>
<dbReference type="AlphaFoldDB" id="A0A0M2P0T9"/>
<dbReference type="GO" id="GO:0004175">
    <property type="term" value="F:endopeptidase activity"/>
    <property type="evidence" value="ECO:0007669"/>
    <property type="project" value="UniProtKB-ARBA"/>
</dbReference>
<dbReference type="GeneID" id="58096660"/>
<dbReference type="Pfam" id="PF02517">
    <property type="entry name" value="Rce1-like"/>
    <property type="match status" value="1"/>
</dbReference>
<evidence type="ECO:0000313" key="3">
    <source>
        <dbReference type="EMBL" id="KKI65541.1"/>
    </source>
</evidence>
<sequence>MTDKSSATPLTKKHIWQHQKIVKKDFWLIPIYIIANYIIPLILTLILIVSYDIFNIGSKYRLSDMNILIFGGVIAEICIILSFYGMHTKDNITAIVINRLKSVRKYILLIFIAYISTLLLNNLYDWLMTFLPKSLQYHETQNQLILEALFQDNWMLPFLFLDIVILTPIIEELLFRHLIIHELGKKITYAAASVLSVILFAGIHVLGATSPFEIGSYIFIAIGLVFVYLKSGKNLAVSISLHTFNNLISFIAIVFLK</sequence>
<comment type="caution">
    <text evidence="3">The sequence shown here is derived from an EMBL/GenBank/DDBJ whole genome shotgun (WGS) entry which is preliminary data.</text>
</comment>